<keyword evidence="7" id="KW-0539">Nucleus</keyword>
<dbReference type="GO" id="GO:0005634">
    <property type="term" value="C:nucleus"/>
    <property type="evidence" value="ECO:0007669"/>
    <property type="project" value="UniProtKB-SubCell"/>
</dbReference>
<dbReference type="InterPro" id="IPR045249">
    <property type="entry name" value="HARBI1-like"/>
</dbReference>
<keyword evidence="5" id="KW-0479">Metal-binding</keyword>
<dbReference type="GO" id="GO:0046872">
    <property type="term" value="F:metal ion binding"/>
    <property type="evidence" value="ECO:0007669"/>
    <property type="project" value="UniProtKB-KW"/>
</dbReference>
<dbReference type="GO" id="GO:0016787">
    <property type="term" value="F:hydrolase activity"/>
    <property type="evidence" value="ECO:0007669"/>
    <property type="project" value="UniProtKB-KW"/>
</dbReference>
<dbReference type="GO" id="GO:0004518">
    <property type="term" value="F:nuclease activity"/>
    <property type="evidence" value="ECO:0007669"/>
    <property type="project" value="UniProtKB-KW"/>
</dbReference>
<dbReference type="PANTHER" id="PTHR22930:SF85">
    <property type="entry name" value="GH03217P-RELATED"/>
    <property type="match status" value="1"/>
</dbReference>
<evidence type="ECO:0000256" key="1">
    <source>
        <dbReference type="ARBA" id="ARBA00001968"/>
    </source>
</evidence>
<feature type="domain" description="DDE Tnp4" evidence="8">
    <location>
        <begin position="14"/>
        <end position="169"/>
    </location>
</feature>
<evidence type="ECO:0000256" key="3">
    <source>
        <dbReference type="ARBA" id="ARBA00006958"/>
    </source>
</evidence>
<comment type="caution">
    <text evidence="9">The sequence shown here is derived from an EMBL/GenBank/DDBJ whole genome shotgun (WGS) entry which is preliminary data.</text>
</comment>
<keyword evidence="6" id="KW-0378">Hydrolase</keyword>
<organism evidence="9 10">
    <name type="scientific">Operophtera brumata</name>
    <name type="common">Winter moth</name>
    <name type="synonym">Phalaena brumata</name>
    <dbReference type="NCBI Taxonomy" id="104452"/>
    <lineage>
        <taxon>Eukaryota</taxon>
        <taxon>Metazoa</taxon>
        <taxon>Ecdysozoa</taxon>
        <taxon>Arthropoda</taxon>
        <taxon>Hexapoda</taxon>
        <taxon>Insecta</taxon>
        <taxon>Pterygota</taxon>
        <taxon>Neoptera</taxon>
        <taxon>Endopterygota</taxon>
        <taxon>Lepidoptera</taxon>
        <taxon>Glossata</taxon>
        <taxon>Ditrysia</taxon>
        <taxon>Geometroidea</taxon>
        <taxon>Geometridae</taxon>
        <taxon>Larentiinae</taxon>
        <taxon>Operophtera</taxon>
    </lineage>
</organism>
<sequence length="182" mass="21099">FNTKYGIPGVIGCIDCTHIKIVKPTEEEHLYFCRKNYHSMNVQMICDSNYRVLNVNPKYGGSNHDSFIWENSRINDLMQNLHQRNEIVWLLGDSGYPQRPWLMTPYPNNVAADTPQGCFNQKHIRARVTIENTFGRLKNRWRCLCKDRVLHYKPVKCAQIIQACCVLNNIALDFGVPEPEGD</sequence>
<keyword evidence="4" id="KW-0540">Nuclease</keyword>
<feature type="non-terminal residue" evidence="9">
    <location>
        <position position="1"/>
    </location>
</feature>
<evidence type="ECO:0000256" key="6">
    <source>
        <dbReference type="ARBA" id="ARBA00022801"/>
    </source>
</evidence>
<accession>A0A0L7L8X4</accession>
<evidence type="ECO:0000313" key="9">
    <source>
        <dbReference type="EMBL" id="KOB71815.1"/>
    </source>
</evidence>
<comment type="similarity">
    <text evidence="3">Belongs to the HARBI1 family.</text>
</comment>
<name>A0A0L7L8X4_OPEBR</name>
<evidence type="ECO:0000313" key="10">
    <source>
        <dbReference type="Proteomes" id="UP000037510"/>
    </source>
</evidence>
<evidence type="ECO:0000259" key="8">
    <source>
        <dbReference type="Pfam" id="PF13359"/>
    </source>
</evidence>
<dbReference type="EMBL" id="JTDY01002245">
    <property type="protein sequence ID" value="KOB71815.1"/>
    <property type="molecule type" value="Genomic_DNA"/>
</dbReference>
<dbReference type="Pfam" id="PF13359">
    <property type="entry name" value="DDE_Tnp_4"/>
    <property type="match status" value="1"/>
</dbReference>
<evidence type="ECO:0000256" key="4">
    <source>
        <dbReference type="ARBA" id="ARBA00022722"/>
    </source>
</evidence>
<dbReference type="Proteomes" id="UP000037510">
    <property type="component" value="Unassembled WGS sequence"/>
</dbReference>
<dbReference type="InterPro" id="IPR027806">
    <property type="entry name" value="HARBI1_dom"/>
</dbReference>
<comment type="subcellular location">
    <subcellularLocation>
        <location evidence="2">Nucleus</location>
    </subcellularLocation>
</comment>
<feature type="non-terminal residue" evidence="9">
    <location>
        <position position="182"/>
    </location>
</feature>
<evidence type="ECO:0000256" key="2">
    <source>
        <dbReference type="ARBA" id="ARBA00004123"/>
    </source>
</evidence>
<proteinExistence type="inferred from homology"/>
<evidence type="ECO:0000256" key="7">
    <source>
        <dbReference type="ARBA" id="ARBA00023242"/>
    </source>
</evidence>
<evidence type="ECO:0000256" key="5">
    <source>
        <dbReference type="ARBA" id="ARBA00022723"/>
    </source>
</evidence>
<gene>
    <name evidence="9" type="ORF">OBRU01_13103</name>
</gene>
<dbReference type="AlphaFoldDB" id="A0A0L7L8X4"/>
<protein>
    <submittedName>
        <fullName evidence="9">Putative nuclease HARBI1</fullName>
    </submittedName>
</protein>
<keyword evidence="10" id="KW-1185">Reference proteome</keyword>
<dbReference type="STRING" id="104452.A0A0L7L8X4"/>
<reference evidence="9 10" key="1">
    <citation type="journal article" date="2015" name="Genome Biol. Evol.">
        <title>The genome of winter moth (Operophtera brumata) provides a genomic perspective on sexual dimorphism and phenology.</title>
        <authorList>
            <person name="Derks M.F."/>
            <person name="Smit S."/>
            <person name="Salis L."/>
            <person name="Schijlen E."/>
            <person name="Bossers A."/>
            <person name="Mateman C."/>
            <person name="Pijl A.S."/>
            <person name="de Ridder D."/>
            <person name="Groenen M.A."/>
            <person name="Visser M.E."/>
            <person name="Megens H.J."/>
        </authorList>
    </citation>
    <scope>NUCLEOTIDE SEQUENCE [LARGE SCALE GENOMIC DNA]</scope>
    <source>
        <strain evidence="9">WM2013NL</strain>
        <tissue evidence="9">Head and thorax</tissue>
    </source>
</reference>
<dbReference type="PANTHER" id="PTHR22930">
    <property type="match status" value="1"/>
</dbReference>
<comment type="cofactor">
    <cofactor evidence="1">
        <name>a divalent metal cation</name>
        <dbReference type="ChEBI" id="CHEBI:60240"/>
    </cofactor>
</comment>